<dbReference type="EMBL" id="MHLE01000006">
    <property type="protein sequence ID" value="OGZ03251.1"/>
    <property type="molecule type" value="Genomic_DNA"/>
</dbReference>
<dbReference type="Proteomes" id="UP000178599">
    <property type="component" value="Unassembled WGS sequence"/>
</dbReference>
<dbReference type="InterPro" id="IPR057268">
    <property type="entry name" value="Ribosomal_L18"/>
</dbReference>
<evidence type="ECO:0000256" key="1">
    <source>
        <dbReference type="ARBA" id="ARBA00007116"/>
    </source>
</evidence>
<accession>A0A1G2CRG5</accession>
<keyword evidence="5 7" id="KW-0687">Ribonucleoprotein</keyword>
<dbReference type="InterPro" id="IPR005484">
    <property type="entry name" value="Ribosomal_uL18_bac/plant/anim"/>
</dbReference>
<dbReference type="PANTHER" id="PTHR12899">
    <property type="entry name" value="39S RIBOSOMAL PROTEIN L18, MITOCHONDRIAL"/>
    <property type="match status" value="1"/>
</dbReference>
<comment type="function">
    <text evidence="7">This is one of the proteins that bind and probably mediate the attachment of the 5S RNA into the large ribosomal subunit, where it forms part of the central protuberance.</text>
</comment>
<dbReference type="NCBIfam" id="TIGR00060">
    <property type="entry name" value="L18_bact"/>
    <property type="match status" value="1"/>
</dbReference>
<dbReference type="AlphaFoldDB" id="A0A1G2CRG5"/>
<protein>
    <recommendedName>
        <fullName evidence="6 7">Large ribosomal subunit protein uL18</fullName>
    </recommendedName>
</protein>
<evidence type="ECO:0000256" key="5">
    <source>
        <dbReference type="ARBA" id="ARBA00023274"/>
    </source>
</evidence>
<comment type="caution">
    <text evidence="8">The sequence shown here is derived from an EMBL/GenBank/DDBJ whole genome shotgun (WGS) entry which is preliminary data.</text>
</comment>
<dbReference type="PANTHER" id="PTHR12899:SF3">
    <property type="entry name" value="LARGE RIBOSOMAL SUBUNIT PROTEIN UL18M"/>
    <property type="match status" value="1"/>
</dbReference>
<gene>
    <name evidence="7" type="primary">rplR</name>
    <name evidence="8" type="ORF">A2390_01735</name>
</gene>
<dbReference type="GO" id="GO:0008097">
    <property type="term" value="F:5S rRNA binding"/>
    <property type="evidence" value="ECO:0007669"/>
    <property type="project" value="TreeGrafter"/>
</dbReference>
<dbReference type="GO" id="GO:0005840">
    <property type="term" value="C:ribosome"/>
    <property type="evidence" value="ECO:0007669"/>
    <property type="project" value="UniProtKB-KW"/>
</dbReference>
<dbReference type="Gene3D" id="3.30.420.100">
    <property type="match status" value="1"/>
</dbReference>
<evidence type="ECO:0000256" key="6">
    <source>
        <dbReference type="ARBA" id="ARBA00035197"/>
    </source>
</evidence>
<proteinExistence type="inferred from homology"/>
<reference evidence="8 9" key="1">
    <citation type="journal article" date="2016" name="Nat. Commun.">
        <title>Thousands of microbial genomes shed light on interconnected biogeochemical processes in an aquifer system.</title>
        <authorList>
            <person name="Anantharaman K."/>
            <person name="Brown C.T."/>
            <person name="Hug L.A."/>
            <person name="Sharon I."/>
            <person name="Castelle C.J."/>
            <person name="Probst A.J."/>
            <person name="Thomas B.C."/>
            <person name="Singh A."/>
            <person name="Wilkins M.J."/>
            <person name="Karaoz U."/>
            <person name="Brodie E.L."/>
            <person name="Williams K.H."/>
            <person name="Hubbard S.S."/>
            <person name="Banfield J.F."/>
        </authorList>
    </citation>
    <scope>NUCLEOTIDE SEQUENCE [LARGE SCALE GENOMIC DNA]</scope>
</reference>
<dbReference type="GO" id="GO:0005737">
    <property type="term" value="C:cytoplasm"/>
    <property type="evidence" value="ECO:0007669"/>
    <property type="project" value="UniProtKB-ARBA"/>
</dbReference>
<dbReference type="FunFam" id="3.30.420.100:FF:000001">
    <property type="entry name" value="50S ribosomal protein L18"/>
    <property type="match status" value="1"/>
</dbReference>
<evidence type="ECO:0000256" key="4">
    <source>
        <dbReference type="ARBA" id="ARBA00022980"/>
    </source>
</evidence>
<comment type="similarity">
    <text evidence="1 7">Belongs to the universal ribosomal protein uL18 family.</text>
</comment>
<sequence length="119" mass="13388">MKIRKKTNKIRERREVRNRKATIKVGVLRLSVFRSNKSVYAQVIDDAEGKTLISASVKDVSLTDLKKVKTEQAKLVGEALAKKAKEKGITKVFFDRGKFRYHGRVKALAEGARLGGLVF</sequence>
<dbReference type="GO" id="GO:0006412">
    <property type="term" value="P:translation"/>
    <property type="evidence" value="ECO:0007669"/>
    <property type="project" value="UniProtKB-UniRule"/>
</dbReference>
<keyword evidence="3 7" id="KW-0694">RNA-binding</keyword>
<dbReference type="HAMAP" id="MF_01337_B">
    <property type="entry name" value="Ribosomal_uL18_B"/>
    <property type="match status" value="1"/>
</dbReference>
<organism evidence="8 9">
    <name type="scientific">Candidatus Liptonbacteria bacterium RIFOXYB1_FULL_36_10</name>
    <dbReference type="NCBI Taxonomy" id="1798654"/>
    <lineage>
        <taxon>Bacteria</taxon>
        <taxon>Candidatus Liptoniibacteriota</taxon>
    </lineage>
</organism>
<dbReference type="CDD" id="cd00432">
    <property type="entry name" value="Ribosomal_L18_L5e"/>
    <property type="match status" value="1"/>
</dbReference>
<name>A0A1G2CRG5_9BACT</name>
<evidence type="ECO:0000256" key="7">
    <source>
        <dbReference type="HAMAP-Rule" id="MF_01337"/>
    </source>
</evidence>
<dbReference type="InterPro" id="IPR004389">
    <property type="entry name" value="Ribosomal_uL18_bac-type"/>
</dbReference>
<comment type="subunit">
    <text evidence="7">Part of the 50S ribosomal subunit; part of the 5S rRNA/L5/L18/L25 subcomplex. Contacts the 5S and 23S rRNAs.</text>
</comment>
<dbReference type="GO" id="GO:1990904">
    <property type="term" value="C:ribonucleoprotein complex"/>
    <property type="evidence" value="ECO:0007669"/>
    <property type="project" value="UniProtKB-KW"/>
</dbReference>
<evidence type="ECO:0000313" key="8">
    <source>
        <dbReference type="EMBL" id="OGZ03251.1"/>
    </source>
</evidence>
<dbReference type="GO" id="GO:0003735">
    <property type="term" value="F:structural constituent of ribosome"/>
    <property type="evidence" value="ECO:0007669"/>
    <property type="project" value="InterPro"/>
</dbReference>
<dbReference type="Pfam" id="PF00861">
    <property type="entry name" value="Ribosomal_L18p"/>
    <property type="match status" value="1"/>
</dbReference>
<evidence type="ECO:0000256" key="3">
    <source>
        <dbReference type="ARBA" id="ARBA00022884"/>
    </source>
</evidence>
<keyword evidence="4 7" id="KW-0689">Ribosomal protein</keyword>
<evidence type="ECO:0000256" key="2">
    <source>
        <dbReference type="ARBA" id="ARBA00022730"/>
    </source>
</evidence>
<evidence type="ECO:0000313" key="9">
    <source>
        <dbReference type="Proteomes" id="UP000178599"/>
    </source>
</evidence>
<keyword evidence="2 7" id="KW-0699">rRNA-binding</keyword>
<dbReference type="SUPFAM" id="SSF53137">
    <property type="entry name" value="Translational machinery components"/>
    <property type="match status" value="1"/>
</dbReference>